<organism evidence="4 5">
    <name type="scientific">Aliiglaciecola litoralis</name>
    <dbReference type="NCBI Taxonomy" id="582857"/>
    <lineage>
        <taxon>Bacteria</taxon>
        <taxon>Pseudomonadati</taxon>
        <taxon>Pseudomonadota</taxon>
        <taxon>Gammaproteobacteria</taxon>
        <taxon>Alteromonadales</taxon>
        <taxon>Alteromonadaceae</taxon>
        <taxon>Aliiglaciecola</taxon>
    </lineage>
</organism>
<dbReference type="NCBIfam" id="NF003967">
    <property type="entry name" value="PRK05461.1"/>
    <property type="match status" value="1"/>
</dbReference>
<dbReference type="PANTHER" id="PTHR47191:SF2">
    <property type="entry name" value="OS05G0170800 PROTEIN"/>
    <property type="match status" value="1"/>
</dbReference>
<dbReference type="PROSITE" id="PS51087">
    <property type="entry name" value="APAG"/>
    <property type="match status" value="1"/>
</dbReference>
<dbReference type="SUPFAM" id="SSF110069">
    <property type="entry name" value="ApaG-like"/>
    <property type="match status" value="1"/>
</dbReference>
<protein>
    <recommendedName>
        <fullName evidence="1 2">Protein ApaG</fullName>
    </recommendedName>
</protein>
<accession>A0ABN1LR73</accession>
<dbReference type="Pfam" id="PF04379">
    <property type="entry name" value="DUF525"/>
    <property type="match status" value="1"/>
</dbReference>
<proteinExistence type="inferred from homology"/>
<keyword evidence="5" id="KW-1185">Reference proteome</keyword>
<dbReference type="HAMAP" id="MF_00791">
    <property type="entry name" value="ApaG"/>
    <property type="match status" value="1"/>
</dbReference>
<dbReference type="InterPro" id="IPR007474">
    <property type="entry name" value="ApaG_domain"/>
</dbReference>
<evidence type="ECO:0000256" key="1">
    <source>
        <dbReference type="ARBA" id="ARBA00017693"/>
    </source>
</evidence>
<reference evidence="4 5" key="1">
    <citation type="journal article" date="2019" name="Int. J. Syst. Evol. Microbiol.">
        <title>The Global Catalogue of Microorganisms (GCM) 10K type strain sequencing project: providing services to taxonomists for standard genome sequencing and annotation.</title>
        <authorList>
            <consortium name="The Broad Institute Genomics Platform"/>
            <consortium name="The Broad Institute Genome Sequencing Center for Infectious Disease"/>
            <person name="Wu L."/>
            <person name="Ma J."/>
        </authorList>
    </citation>
    <scope>NUCLEOTIDE SEQUENCE [LARGE SCALE GENOMIC DNA]</scope>
    <source>
        <strain evidence="4 5">JCM 15896</strain>
    </source>
</reference>
<dbReference type="RefSeq" id="WP_343861698.1">
    <property type="nucleotide sequence ID" value="NZ_BAAAFD010000010.1"/>
</dbReference>
<name>A0ABN1LR73_9ALTE</name>
<dbReference type="EMBL" id="BAAAFD010000010">
    <property type="protein sequence ID" value="GAA0859149.1"/>
    <property type="molecule type" value="Genomic_DNA"/>
</dbReference>
<comment type="caution">
    <text evidence="4">The sequence shown here is derived from an EMBL/GenBank/DDBJ whole genome shotgun (WGS) entry which is preliminary data.</text>
</comment>
<dbReference type="Gene3D" id="2.60.40.1470">
    <property type="entry name" value="ApaG domain"/>
    <property type="match status" value="1"/>
</dbReference>
<dbReference type="PANTHER" id="PTHR47191">
    <property type="entry name" value="OS05G0170800 PROTEIN"/>
    <property type="match status" value="1"/>
</dbReference>
<dbReference type="InterPro" id="IPR023065">
    <property type="entry name" value="Uncharacterised_ApaG"/>
</dbReference>
<dbReference type="InterPro" id="IPR050718">
    <property type="entry name" value="ApaG-like"/>
</dbReference>
<dbReference type="Proteomes" id="UP001500359">
    <property type="component" value="Unassembled WGS sequence"/>
</dbReference>
<feature type="domain" description="ApaG" evidence="3">
    <location>
        <begin position="1"/>
        <end position="125"/>
    </location>
</feature>
<evidence type="ECO:0000313" key="5">
    <source>
        <dbReference type="Proteomes" id="UP001500359"/>
    </source>
</evidence>
<gene>
    <name evidence="2 4" type="primary">apaG</name>
    <name evidence="4" type="ORF">GCM10009114_31540</name>
</gene>
<evidence type="ECO:0000259" key="3">
    <source>
        <dbReference type="PROSITE" id="PS51087"/>
    </source>
</evidence>
<evidence type="ECO:0000313" key="4">
    <source>
        <dbReference type="EMBL" id="GAA0859149.1"/>
    </source>
</evidence>
<sequence>MSQQSDICIKVQTQYLEDHFPKSDSKYAFAYRINIINNSDQDYQLLRRYWLITDGNGEKTEVSGDGVIGEQPHIPAGKSYQYTSGAILDTPVGTMQGHYELIDSQGNTIKAPIPVFRLAVSTLVN</sequence>
<dbReference type="InterPro" id="IPR036767">
    <property type="entry name" value="ApaG_sf"/>
</dbReference>
<evidence type="ECO:0000256" key="2">
    <source>
        <dbReference type="HAMAP-Rule" id="MF_00791"/>
    </source>
</evidence>